<reference evidence="1" key="1">
    <citation type="journal article" date="2019" name="Sci. Rep.">
        <title>Draft genome of Tanacetum cinerariifolium, the natural source of mosquito coil.</title>
        <authorList>
            <person name="Yamashiro T."/>
            <person name="Shiraishi A."/>
            <person name="Satake H."/>
            <person name="Nakayama K."/>
        </authorList>
    </citation>
    <scope>NUCLEOTIDE SEQUENCE</scope>
</reference>
<feature type="non-terminal residue" evidence="1">
    <location>
        <position position="52"/>
    </location>
</feature>
<gene>
    <name evidence="1" type="ORF">Tci_924817</name>
</gene>
<organism evidence="1">
    <name type="scientific">Tanacetum cinerariifolium</name>
    <name type="common">Dalmatian daisy</name>
    <name type="synonym">Chrysanthemum cinerariifolium</name>
    <dbReference type="NCBI Taxonomy" id="118510"/>
    <lineage>
        <taxon>Eukaryota</taxon>
        <taxon>Viridiplantae</taxon>
        <taxon>Streptophyta</taxon>
        <taxon>Embryophyta</taxon>
        <taxon>Tracheophyta</taxon>
        <taxon>Spermatophyta</taxon>
        <taxon>Magnoliopsida</taxon>
        <taxon>eudicotyledons</taxon>
        <taxon>Gunneridae</taxon>
        <taxon>Pentapetalae</taxon>
        <taxon>asterids</taxon>
        <taxon>campanulids</taxon>
        <taxon>Asterales</taxon>
        <taxon>Asteraceae</taxon>
        <taxon>Asteroideae</taxon>
        <taxon>Anthemideae</taxon>
        <taxon>Anthemidinae</taxon>
        <taxon>Tanacetum</taxon>
    </lineage>
</organism>
<name>A0A699X4L9_TANCI</name>
<accession>A0A699X4L9</accession>
<proteinExistence type="predicted"/>
<comment type="caution">
    <text evidence="1">The sequence shown here is derived from an EMBL/GenBank/DDBJ whole genome shotgun (WGS) entry which is preliminary data.</text>
</comment>
<evidence type="ECO:0000313" key="1">
    <source>
        <dbReference type="EMBL" id="GFD52848.1"/>
    </source>
</evidence>
<dbReference type="EMBL" id="BKCJ011787150">
    <property type="protein sequence ID" value="GFD52848.1"/>
    <property type="molecule type" value="Genomic_DNA"/>
</dbReference>
<dbReference type="AlphaFoldDB" id="A0A699X4L9"/>
<sequence>MADAKKVKARVLVDGAYGKCNDVIEIDPADVKSLAGVVDAEPAAVAYAESLA</sequence>
<protein>
    <submittedName>
        <fullName evidence="1">Uncharacterized protein</fullName>
    </submittedName>
</protein>